<reference evidence="4 5" key="1">
    <citation type="journal article" date="2019" name="Int. J. Syst. Evol. Microbiol.">
        <title>The Global Catalogue of Microorganisms (GCM) 10K type strain sequencing project: providing services to taxonomists for standard genome sequencing and annotation.</title>
        <authorList>
            <consortium name="The Broad Institute Genomics Platform"/>
            <consortium name="The Broad Institute Genome Sequencing Center for Infectious Disease"/>
            <person name="Wu L."/>
            <person name="Ma J."/>
        </authorList>
    </citation>
    <scope>NUCLEOTIDE SEQUENCE [LARGE SCALE GENOMIC DNA]</scope>
    <source>
        <strain evidence="4 5">JCM 3146</strain>
    </source>
</reference>
<feature type="region of interest" description="Disordered" evidence="1">
    <location>
        <begin position="42"/>
        <end position="177"/>
    </location>
</feature>
<dbReference type="EMBL" id="BAAABM010000009">
    <property type="protein sequence ID" value="GAA0325540.1"/>
    <property type="molecule type" value="Genomic_DNA"/>
</dbReference>
<evidence type="ECO:0000313" key="5">
    <source>
        <dbReference type="Proteomes" id="UP001501822"/>
    </source>
</evidence>
<comment type="caution">
    <text evidence="4">The sequence shown here is derived from an EMBL/GenBank/DDBJ whole genome shotgun (WGS) entry which is preliminary data.</text>
</comment>
<evidence type="ECO:0000256" key="1">
    <source>
        <dbReference type="SAM" id="MobiDB-lite"/>
    </source>
</evidence>
<feature type="region of interest" description="Disordered" evidence="1">
    <location>
        <begin position="281"/>
        <end position="301"/>
    </location>
</feature>
<dbReference type="Proteomes" id="UP001501822">
    <property type="component" value="Unassembled WGS sequence"/>
</dbReference>
<keyword evidence="2" id="KW-0732">Signal</keyword>
<evidence type="ECO:0000313" key="4">
    <source>
        <dbReference type="EMBL" id="GAA0325540.1"/>
    </source>
</evidence>
<protein>
    <recommendedName>
        <fullName evidence="3">DUF11 domain-containing protein</fullName>
    </recommendedName>
</protein>
<organism evidence="4 5">
    <name type="scientific">Actinoallomurus spadix</name>
    <dbReference type="NCBI Taxonomy" id="79912"/>
    <lineage>
        <taxon>Bacteria</taxon>
        <taxon>Bacillati</taxon>
        <taxon>Actinomycetota</taxon>
        <taxon>Actinomycetes</taxon>
        <taxon>Streptosporangiales</taxon>
        <taxon>Thermomonosporaceae</taxon>
        <taxon>Actinoallomurus</taxon>
    </lineage>
</organism>
<feature type="compositionally biased region" description="Polar residues" evidence="1">
    <location>
        <begin position="292"/>
        <end position="301"/>
    </location>
</feature>
<feature type="compositionally biased region" description="Basic and acidic residues" evidence="1">
    <location>
        <begin position="143"/>
        <end position="168"/>
    </location>
</feature>
<feature type="signal peptide" evidence="2">
    <location>
        <begin position="1"/>
        <end position="19"/>
    </location>
</feature>
<evidence type="ECO:0000256" key="2">
    <source>
        <dbReference type="SAM" id="SignalP"/>
    </source>
</evidence>
<feature type="domain" description="DUF11" evidence="3">
    <location>
        <begin position="179"/>
        <end position="295"/>
    </location>
</feature>
<keyword evidence="5" id="KW-1185">Reference proteome</keyword>
<gene>
    <name evidence="4" type="ORF">GCM10010151_14320</name>
</gene>
<dbReference type="Pfam" id="PF01345">
    <property type="entry name" value="DUF11"/>
    <property type="match status" value="1"/>
</dbReference>
<name>A0ABN0W5Y6_9ACTN</name>
<dbReference type="RefSeq" id="WP_252800369.1">
    <property type="nucleotide sequence ID" value="NZ_BAAABM010000009.1"/>
</dbReference>
<feature type="chain" id="PRO_5047434457" description="DUF11 domain-containing protein" evidence="2">
    <location>
        <begin position="20"/>
        <end position="301"/>
    </location>
</feature>
<sequence>MKHALAAVAGIALGLPVLAALASRQDGRPAGGLPARYVPWARVGHRFPRTYPDGAEPERRAVRGTAAPGPGRTPRPAPSAQTMAHGPLAAPYGRRPARPAPGRTARRGAGPAAAHQAAPARNPSSTPSPSPAGTPSVLPAEPPPKEPADRSARFPADRPWRFPADRPSGEGPARPADLELSIVAPPTVRPGGRFSYAVRLTNHGPGTPGPVTVRSALPPGTVRTGAWLPTGVDGYTGAREAALVVRRLEPGRSLAARFDVRVLPDARGELVARGRIAAAGGVPDPVPGDDTAQVSTLIRPR</sequence>
<proteinExistence type="predicted"/>
<dbReference type="InterPro" id="IPR001434">
    <property type="entry name" value="OmcB-like_DUF11"/>
</dbReference>
<evidence type="ECO:0000259" key="3">
    <source>
        <dbReference type="Pfam" id="PF01345"/>
    </source>
</evidence>
<feature type="compositionally biased region" description="Low complexity" evidence="1">
    <location>
        <begin position="86"/>
        <end position="125"/>
    </location>
</feature>
<accession>A0ABN0W5Y6</accession>